<dbReference type="SMART" id="SM00345">
    <property type="entry name" value="HTH_GNTR"/>
    <property type="match status" value="1"/>
</dbReference>
<reference evidence="5 6" key="1">
    <citation type="submission" date="2018-08" db="EMBL/GenBank/DDBJ databases">
        <authorList>
            <person name="Lee Y."/>
            <person name="Kakembo D."/>
        </authorList>
    </citation>
    <scope>NUCLEOTIDE SEQUENCE [LARGE SCALE GENOMIC DNA]</scope>
    <source>
        <strain evidence="5 6">JBCS1880</strain>
    </source>
</reference>
<dbReference type="Pfam" id="PF07729">
    <property type="entry name" value="FCD"/>
    <property type="match status" value="1"/>
</dbReference>
<accession>A0AAI8K876</accession>
<evidence type="ECO:0000256" key="2">
    <source>
        <dbReference type="ARBA" id="ARBA00023125"/>
    </source>
</evidence>
<dbReference type="GO" id="GO:0003677">
    <property type="term" value="F:DNA binding"/>
    <property type="evidence" value="ECO:0007669"/>
    <property type="project" value="UniProtKB-KW"/>
</dbReference>
<keyword evidence="2" id="KW-0238">DNA-binding</keyword>
<dbReference type="PROSITE" id="PS50949">
    <property type="entry name" value="HTH_GNTR"/>
    <property type="match status" value="1"/>
</dbReference>
<keyword evidence="6" id="KW-1185">Reference proteome</keyword>
<evidence type="ECO:0000256" key="1">
    <source>
        <dbReference type="ARBA" id="ARBA00023015"/>
    </source>
</evidence>
<dbReference type="InterPro" id="IPR036390">
    <property type="entry name" value="WH_DNA-bd_sf"/>
</dbReference>
<evidence type="ECO:0000313" key="6">
    <source>
        <dbReference type="Proteomes" id="UP000258127"/>
    </source>
</evidence>
<dbReference type="PANTHER" id="PTHR43537:SF20">
    <property type="entry name" value="HTH-TYPE TRANSCRIPTIONAL REPRESSOR GLAR"/>
    <property type="match status" value="1"/>
</dbReference>
<dbReference type="PANTHER" id="PTHR43537">
    <property type="entry name" value="TRANSCRIPTIONAL REGULATOR, GNTR FAMILY"/>
    <property type="match status" value="1"/>
</dbReference>
<evidence type="ECO:0000256" key="3">
    <source>
        <dbReference type="ARBA" id="ARBA00023163"/>
    </source>
</evidence>
<proteinExistence type="predicted"/>
<feature type="domain" description="HTH gntR-type" evidence="4">
    <location>
        <begin position="8"/>
        <end position="75"/>
    </location>
</feature>
<dbReference type="SMART" id="SM00895">
    <property type="entry name" value="FCD"/>
    <property type="match status" value="1"/>
</dbReference>
<dbReference type="InterPro" id="IPR011711">
    <property type="entry name" value="GntR_C"/>
</dbReference>
<gene>
    <name evidence="5" type="ORF">DZC75_02335</name>
</gene>
<dbReference type="Pfam" id="PF00392">
    <property type="entry name" value="GntR"/>
    <property type="match status" value="1"/>
</dbReference>
<dbReference type="Gene3D" id="1.10.10.10">
    <property type="entry name" value="Winged helix-like DNA-binding domain superfamily/Winged helix DNA-binding domain"/>
    <property type="match status" value="1"/>
</dbReference>
<evidence type="ECO:0000313" key="5">
    <source>
        <dbReference type="EMBL" id="AXO86902.1"/>
    </source>
</evidence>
<sequence length="229" mass="24934">MSVDNPAKSLTQATYERLRRDVLSCALAPGSRVNVKELAELYEASGGAVREALSRLTSEDLVVLEPQKGFRIAPISLADLRDLTLARIEIEGMCLRQSIENGDVSWEARLVSAYHSLSRAPGPESGDKYESVQWNGAHSAFHETLVSACPNSWLSRLRKMMFEQNSRYRALSVAITAGDRDLAGEHKGLLDAALARDADTAVALIGLHIQQTSAVLMTELQASKALGDQ</sequence>
<keyword evidence="1" id="KW-0805">Transcription regulation</keyword>
<dbReference type="AlphaFoldDB" id="A0AAI8K876"/>
<dbReference type="Gene3D" id="1.20.120.530">
    <property type="entry name" value="GntR ligand-binding domain-like"/>
    <property type="match status" value="1"/>
</dbReference>
<organism evidence="5 6">
    <name type="scientific">Pseudomonas parafulva</name>
    <dbReference type="NCBI Taxonomy" id="157782"/>
    <lineage>
        <taxon>Bacteria</taxon>
        <taxon>Pseudomonadati</taxon>
        <taxon>Pseudomonadota</taxon>
        <taxon>Gammaproteobacteria</taxon>
        <taxon>Pseudomonadales</taxon>
        <taxon>Pseudomonadaceae</taxon>
        <taxon>Pseudomonas</taxon>
    </lineage>
</organism>
<evidence type="ECO:0000259" key="4">
    <source>
        <dbReference type="PROSITE" id="PS50949"/>
    </source>
</evidence>
<dbReference type="Proteomes" id="UP000258127">
    <property type="component" value="Chromosome"/>
</dbReference>
<dbReference type="GO" id="GO:0003700">
    <property type="term" value="F:DNA-binding transcription factor activity"/>
    <property type="evidence" value="ECO:0007669"/>
    <property type="project" value="InterPro"/>
</dbReference>
<dbReference type="EMBL" id="CP031641">
    <property type="protein sequence ID" value="AXO86902.1"/>
    <property type="molecule type" value="Genomic_DNA"/>
</dbReference>
<dbReference type="SUPFAM" id="SSF48008">
    <property type="entry name" value="GntR ligand-binding domain-like"/>
    <property type="match status" value="1"/>
</dbReference>
<dbReference type="InterPro" id="IPR008920">
    <property type="entry name" value="TF_FadR/GntR_C"/>
</dbReference>
<dbReference type="SUPFAM" id="SSF46785">
    <property type="entry name" value="Winged helix' DNA-binding domain"/>
    <property type="match status" value="1"/>
</dbReference>
<protein>
    <submittedName>
        <fullName evidence="5">GntR family transcriptional regulator</fullName>
    </submittedName>
</protein>
<name>A0AAI8K876_9PSED</name>
<dbReference type="RefSeq" id="WP_116887483.1">
    <property type="nucleotide sequence ID" value="NZ_CP031641.1"/>
</dbReference>
<keyword evidence="3" id="KW-0804">Transcription</keyword>
<dbReference type="InterPro" id="IPR000524">
    <property type="entry name" value="Tscrpt_reg_HTH_GntR"/>
</dbReference>
<dbReference type="InterPro" id="IPR036388">
    <property type="entry name" value="WH-like_DNA-bd_sf"/>
</dbReference>